<dbReference type="EMBL" id="DACSWI010000009">
    <property type="protein sequence ID" value="HAT3810100.1"/>
    <property type="molecule type" value="Genomic_DNA"/>
</dbReference>
<evidence type="ECO:0000313" key="14">
    <source>
        <dbReference type="Proteomes" id="UP000286908"/>
    </source>
</evidence>
<dbReference type="Proteomes" id="UP000244682">
    <property type="component" value="Chromosome"/>
</dbReference>
<keyword evidence="5 6" id="KW-0472">Membrane</keyword>
<evidence type="ECO:0000256" key="2">
    <source>
        <dbReference type="ARBA" id="ARBA00022475"/>
    </source>
</evidence>
<evidence type="ECO:0000313" key="15">
    <source>
        <dbReference type="Proteomes" id="UP001076655"/>
    </source>
</evidence>
<dbReference type="Proteomes" id="UP000865968">
    <property type="component" value="Unassembled WGS sequence"/>
</dbReference>
<evidence type="ECO:0000256" key="5">
    <source>
        <dbReference type="ARBA" id="ARBA00023136"/>
    </source>
</evidence>
<evidence type="ECO:0000256" key="3">
    <source>
        <dbReference type="ARBA" id="ARBA00022692"/>
    </source>
</evidence>
<sequence length="125" mass="13578">MSVSLFNGKLTKKLLFLQFMTFVVLSALFCIKSIEWGASALAGGVAAWIPNAIFLLISNRQKAHEEPQSYRIAWFFVVGEGFKVIFAIAILMIALGVFKAAVAPLVLTYLAVLFVQIIAPAVLSG</sequence>
<dbReference type="EMBL" id="CP028956">
    <property type="protein sequence ID" value="AWC93275.1"/>
    <property type="molecule type" value="Genomic_DNA"/>
</dbReference>
<evidence type="ECO:0000256" key="6">
    <source>
        <dbReference type="SAM" id="Phobius"/>
    </source>
</evidence>
<organism evidence="10 15">
    <name type="scientific">Morganella morganii</name>
    <name type="common">Proteus morganii</name>
    <dbReference type="NCBI Taxonomy" id="582"/>
    <lineage>
        <taxon>Bacteria</taxon>
        <taxon>Pseudomonadati</taxon>
        <taxon>Pseudomonadota</taxon>
        <taxon>Gammaproteobacteria</taxon>
        <taxon>Enterobacterales</taxon>
        <taxon>Morganellaceae</taxon>
        <taxon>Morganella</taxon>
    </lineage>
</organism>
<evidence type="ECO:0000313" key="11">
    <source>
        <dbReference type="EMBL" id="MDS0900349.1"/>
    </source>
</evidence>
<reference evidence="9" key="2">
    <citation type="journal article" date="2018" name="Genome Biol.">
        <title>SKESA: strategic k-mer extension for scrupulous assemblies.</title>
        <authorList>
            <person name="Souvorov A."/>
            <person name="Agarwala R."/>
            <person name="Lipman D.J."/>
        </authorList>
    </citation>
    <scope>NUCLEOTIDE SEQUENCE</scope>
    <source>
        <strain evidence="9">Morganella morganii ARLG-3209</strain>
    </source>
</reference>
<reference evidence="10" key="5">
    <citation type="submission" date="2022-08" db="EMBL/GenBank/DDBJ databases">
        <authorList>
            <person name="Dale J.L."/>
        </authorList>
    </citation>
    <scope>NUCLEOTIDE SEQUENCE</scope>
    <source>
        <strain evidence="10">2022EL-00758</strain>
    </source>
</reference>
<evidence type="ECO:0000313" key="7">
    <source>
        <dbReference type="EMBL" id="AWC93275.1"/>
    </source>
</evidence>
<name>A0A0A5SG69_MORMO</name>
<feature type="transmembrane region" description="Helical" evidence="6">
    <location>
        <begin position="70"/>
        <end position="95"/>
    </location>
</feature>
<dbReference type="Pfam" id="PF03899">
    <property type="entry name" value="ATP-synt_I"/>
    <property type="match status" value="1"/>
</dbReference>
<reference evidence="9" key="4">
    <citation type="submission" date="2020-10" db="EMBL/GenBank/DDBJ databases">
        <authorList>
            <consortium name="NCBI Pathogen Detection Project"/>
        </authorList>
    </citation>
    <scope>NUCLEOTIDE SEQUENCE</scope>
    <source>
        <strain evidence="9">Morganella morganii ARLG-3209</strain>
    </source>
</reference>
<dbReference type="Proteomes" id="UP001182247">
    <property type="component" value="Unassembled WGS sequence"/>
</dbReference>
<keyword evidence="4 6" id="KW-1133">Transmembrane helix</keyword>
<proteinExistence type="predicted"/>
<reference evidence="11" key="6">
    <citation type="submission" date="2023-02" db="EMBL/GenBank/DDBJ databases">
        <title>Detection, antimicrobial susceptibility and genomic characterization of NDM-producing species of Morganellaceae, Yersiniaceae, and Enterobacteriaceae other than Klebsiella.</title>
        <authorList>
            <person name="Camargo C.H."/>
            <person name="Sacchi C.T."/>
            <person name="Campos K.R."/>
        </authorList>
    </citation>
    <scope>NUCLEOTIDE SEQUENCE</scope>
    <source>
        <strain evidence="11">1189_21</strain>
    </source>
</reference>
<gene>
    <name evidence="10" type="primary">atpI</name>
    <name evidence="7" type="ORF">AM380_06280</name>
    <name evidence="12" type="ORF">CKG00_13800</name>
    <name evidence="9" type="ORF">I8608_002982</name>
    <name evidence="10" type="ORF">N0392_16835</name>
    <name evidence="11" type="ORF">OSC06_20585</name>
    <name evidence="8" type="ORF">PN925_002950</name>
</gene>
<evidence type="ECO:0000313" key="10">
    <source>
        <dbReference type="EMBL" id="MCY0791346.1"/>
    </source>
</evidence>
<dbReference type="EMBL" id="JAPNMI010000009">
    <property type="protein sequence ID" value="MCY0791346.1"/>
    <property type="molecule type" value="Genomic_DNA"/>
</dbReference>
<dbReference type="EMBL" id="ABKJEP030000048">
    <property type="protein sequence ID" value="EMO9457554.1"/>
    <property type="molecule type" value="Genomic_DNA"/>
</dbReference>
<dbReference type="STRING" id="582.AL531_15635"/>
<evidence type="ECO:0000313" key="12">
    <source>
        <dbReference type="EMBL" id="RUT67317.1"/>
    </source>
</evidence>
<reference evidence="12 14" key="1">
    <citation type="submission" date="2017-08" db="EMBL/GenBank/DDBJ databases">
        <title>Draft genome sequence of pheromone producing symbiont Morganella morganii, of the female New Zealand grass grub Costelytra giveni.</title>
        <authorList>
            <person name="Laugraud A."/>
            <person name="Young S.D."/>
            <person name="Hurst M.H."/>
        </authorList>
    </citation>
    <scope>NUCLEOTIDE SEQUENCE [LARGE SCALE GENOMIC DNA]</scope>
    <source>
        <strain evidence="12 14">MMsCG</strain>
    </source>
</reference>
<dbReference type="NCBIfam" id="NF005962">
    <property type="entry name" value="PRK08049.1"/>
    <property type="match status" value="1"/>
</dbReference>
<evidence type="ECO:0000313" key="8">
    <source>
        <dbReference type="EMBL" id="EMO9457554.1"/>
    </source>
</evidence>
<dbReference type="RefSeq" id="WP_004236739.1">
    <property type="nucleotide sequence ID" value="NZ_ABGYJJ040000001.1"/>
</dbReference>
<evidence type="ECO:0000256" key="4">
    <source>
        <dbReference type="ARBA" id="ARBA00022989"/>
    </source>
</evidence>
<dbReference type="AlphaFoldDB" id="A0A0A5SG69"/>
<evidence type="ECO:0000313" key="9">
    <source>
        <dbReference type="EMBL" id="HAT3810100.1"/>
    </source>
</evidence>
<protein>
    <submittedName>
        <fullName evidence="10">F0F1 ATP synthase subunit I</fullName>
    </submittedName>
</protein>
<evidence type="ECO:0000313" key="13">
    <source>
        <dbReference type="Proteomes" id="UP000244682"/>
    </source>
</evidence>
<feature type="transmembrane region" description="Helical" evidence="6">
    <location>
        <begin position="40"/>
        <end position="58"/>
    </location>
</feature>
<dbReference type="OrthoDB" id="6505199at2"/>
<dbReference type="EMBL" id="NRQY01000001">
    <property type="protein sequence ID" value="RUT67317.1"/>
    <property type="molecule type" value="Genomic_DNA"/>
</dbReference>
<feature type="transmembrane region" description="Helical" evidence="6">
    <location>
        <begin position="101"/>
        <end position="123"/>
    </location>
</feature>
<dbReference type="GO" id="GO:0005886">
    <property type="term" value="C:plasma membrane"/>
    <property type="evidence" value="ECO:0007669"/>
    <property type="project" value="UniProtKB-SubCell"/>
</dbReference>
<dbReference type="Proteomes" id="UP001076655">
    <property type="component" value="Unassembled WGS sequence"/>
</dbReference>
<comment type="subcellular location">
    <subcellularLocation>
        <location evidence="1">Cell membrane</location>
        <topology evidence="1">Multi-pass membrane protein</topology>
    </subcellularLocation>
</comment>
<reference evidence="8" key="7">
    <citation type="submission" date="2024-02" db="EMBL/GenBank/DDBJ databases">
        <authorList>
            <consortium name="Clinical and Environmental Microbiology Branch: Whole genome sequencing antimicrobial resistance pathogens in the healthcare setting"/>
        </authorList>
    </citation>
    <scope>NUCLEOTIDE SEQUENCE</scope>
    <source>
        <strain evidence="8">2023KU-00017</strain>
    </source>
</reference>
<dbReference type="GeneID" id="93358639"/>
<keyword evidence="3 6" id="KW-0812">Transmembrane</keyword>
<accession>A0A0A5SG69</accession>
<reference evidence="7 13" key="3">
    <citation type="submission" date="2018-04" db="EMBL/GenBank/DDBJ databases">
        <title>Whole genome sequencing of Morganella morganii AR_0133.</title>
        <authorList>
            <person name="Conlan S."/>
            <person name="Thomas P.J."/>
            <person name="Mullikin J."/>
            <person name="Frank K.M."/>
            <person name="Segre J.A."/>
        </authorList>
    </citation>
    <scope>NUCLEOTIDE SEQUENCE [LARGE SCALE GENOMIC DNA]</scope>
    <source>
        <strain evidence="7 13">AR_0133</strain>
    </source>
</reference>
<evidence type="ECO:0000256" key="1">
    <source>
        <dbReference type="ARBA" id="ARBA00004651"/>
    </source>
</evidence>
<keyword evidence="2" id="KW-1003">Cell membrane</keyword>
<dbReference type="EMBL" id="JAPKIY010000062">
    <property type="protein sequence ID" value="MDS0900349.1"/>
    <property type="molecule type" value="Genomic_DNA"/>
</dbReference>
<dbReference type="InterPro" id="IPR005598">
    <property type="entry name" value="ATP_synth_I"/>
</dbReference>
<dbReference type="Proteomes" id="UP000286908">
    <property type="component" value="Unassembled WGS sequence"/>
</dbReference>